<organism evidence="1 2">
    <name type="scientific">lymphocystis disease virus-China</name>
    <dbReference type="NCBI Taxonomy" id="256729"/>
    <lineage>
        <taxon>Viruses</taxon>
        <taxon>Varidnaviria</taxon>
        <taxon>Bamfordvirae</taxon>
        <taxon>Nucleocytoviricota</taxon>
        <taxon>Megaviricetes</taxon>
        <taxon>Pimascovirales</taxon>
        <taxon>Pimascovirales incertae sedis</taxon>
        <taxon>Iridoviridae</taxon>
        <taxon>Alphairidovirinae</taxon>
        <taxon>Lymphocystivirus</taxon>
        <taxon>Lymphocystivirus paralichthys1</taxon>
        <taxon>Lymphocystis disease virus 2</taxon>
    </lineage>
</organism>
<accession>Q678A4</accession>
<keyword evidence="2" id="KW-1185">Reference proteome</keyword>
<proteinExistence type="predicted"/>
<dbReference type="EMBL" id="AY380826">
    <property type="protein sequence ID" value="AAU10953.1"/>
    <property type="molecule type" value="Genomic_DNA"/>
</dbReference>
<protein>
    <submittedName>
        <fullName evidence="1">Uncharacterized protein</fullName>
    </submittedName>
</protein>
<dbReference type="RefSeq" id="YP_073614.1">
    <property type="nucleotide sequence ID" value="NC_005902.1"/>
</dbReference>
<evidence type="ECO:0000313" key="1">
    <source>
        <dbReference type="EMBL" id="AAU10953.1"/>
    </source>
</evidence>
<dbReference type="GeneID" id="2979020"/>
<dbReference type="Proteomes" id="UP000106699">
    <property type="component" value="Segment"/>
</dbReference>
<name>Q678A4_9VIRU</name>
<sequence>MLMCCWYMKDIYPLTPKLYTHSLHLFVYSLGVKEFKKFETLLIKKLYKDY</sequence>
<dbReference type="KEGG" id="vg:2979020"/>
<evidence type="ECO:0000313" key="2">
    <source>
        <dbReference type="Proteomes" id="UP000106699"/>
    </source>
</evidence>
<reference evidence="1 2" key="1">
    <citation type="journal article" date="2004" name="J. Virol.">
        <title>Complete genome sequence of lymphocystis disease virus isolated from China.</title>
        <authorList>
            <person name="Zhang Q.Y."/>
            <person name="Xiao F."/>
            <person name="Xie J."/>
            <person name="Li Z.Q."/>
            <person name="Gui J.F."/>
        </authorList>
    </citation>
    <scope>NUCLEOTIDE SEQUENCE [LARGE SCALE GENOMIC DNA]</scope>
</reference>